<feature type="region of interest" description="Disordered" evidence="6">
    <location>
        <begin position="94"/>
        <end position="145"/>
    </location>
</feature>
<comment type="subcellular location">
    <subcellularLocation>
        <location evidence="1">Nucleus</location>
    </subcellularLocation>
</comment>
<dbReference type="Pfam" id="PF02365">
    <property type="entry name" value="NAM"/>
    <property type="match status" value="1"/>
</dbReference>
<feature type="domain" description="NAC" evidence="8">
    <location>
        <begin position="142"/>
        <end position="292"/>
    </location>
</feature>
<reference evidence="9" key="1">
    <citation type="submission" date="2022-05" db="EMBL/GenBank/DDBJ databases">
        <title>The Musa troglodytarum L. genome provides insights into the mechanism of non-climacteric behaviour and enrichment of carotenoids.</title>
        <authorList>
            <person name="Wang J."/>
        </authorList>
    </citation>
    <scope>NUCLEOTIDE SEQUENCE</scope>
    <source>
        <tissue evidence="9">Leaf</tissue>
    </source>
</reference>
<organism evidence="9 10">
    <name type="scientific">Musa troglodytarum</name>
    <name type="common">fe'i banana</name>
    <dbReference type="NCBI Taxonomy" id="320322"/>
    <lineage>
        <taxon>Eukaryota</taxon>
        <taxon>Viridiplantae</taxon>
        <taxon>Streptophyta</taxon>
        <taxon>Embryophyta</taxon>
        <taxon>Tracheophyta</taxon>
        <taxon>Spermatophyta</taxon>
        <taxon>Magnoliopsida</taxon>
        <taxon>Liliopsida</taxon>
        <taxon>Zingiberales</taxon>
        <taxon>Musaceae</taxon>
        <taxon>Musa</taxon>
    </lineage>
</organism>
<keyword evidence="5" id="KW-0539">Nucleus</keyword>
<keyword evidence="7" id="KW-0812">Transmembrane</keyword>
<evidence type="ECO:0000256" key="5">
    <source>
        <dbReference type="ARBA" id="ARBA00023242"/>
    </source>
</evidence>
<keyword evidence="3" id="KW-0238">DNA-binding</keyword>
<dbReference type="AlphaFoldDB" id="A0A9E7HDE0"/>
<feature type="transmembrane region" description="Helical" evidence="7">
    <location>
        <begin position="762"/>
        <end position="782"/>
    </location>
</feature>
<evidence type="ECO:0000259" key="8">
    <source>
        <dbReference type="PROSITE" id="PS51005"/>
    </source>
</evidence>
<dbReference type="Gene3D" id="2.170.150.80">
    <property type="entry name" value="NAC domain"/>
    <property type="match status" value="1"/>
</dbReference>
<name>A0A9E7HDE0_9LILI</name>
<dbReference type="PANTHER" id="PTHR31744">
    <property type="entry name" value="PROTEIN CUP-SHAPED COTYLEDON 2-RELATED"/>
    <property type="match status" value="1"/>
</dbReference>
<proteinExistence type="predicted"/>
<dbReference type="InterPro" id="IPR003441">
    <property type="entry name" value="NAC-dom"/>
</dbReference>
<dbReference type="GO" id="GO:0005634">
    <property type="term" value="C:nucleus"/>
    <property type="evidence" value="ECO:0007669"/>
    <property type="project" value="UniProtKB-SubCell"/>
</dbReference>
<evidence type="ECO:0000256" key="2">
    <source>
        <dbReference type="ARBA" id="ARBA00023015"/>
    </source>
</evidence>
<dbReference type="GO" id="GO:0006355">
    <property type="term" value="P:regulation of DNA-templated transcription"/>
    <property type="evidence" value="ECO:0007669"/>
    <property type="project" value="InterPro"/>
</dbReference>
<accession>A0A9E7HDE0</accession>
<keyword evidence="7" id="KW-1133">Transmembrane helix</keyword>
<keyword evidence="2" id="KW-0805">Transcription regulation</keyword>
<dbReference type="EMBL" id="CP097510">
    <property type="protein sequence ID" value="URE31150.1"/>
    <property type="molecule type" value="Genomic_DNA"/>
</dbReference>
<dbReference type="PROSITE" id="PS51005">
    <property type="entry name" value="NAC"/>
    <property type="match status" value="1"/>
</dbReference>
<evidence type="ECO:0000256" key="7">
    <source>
        <dbReference type="SAM" id="Phobius"/>
    </source>
</evidence>
<gene>
    <name evidence="9" type="ORF">MUK42_17102</name>
</gene>
<dbReference type="PANTHER" id="PTHR31744:SF210">
    <property type="entry name" value="NAC DOMAIN-CONTAINING PROTEIN 86-LIKE"/>
    <property type="match status" value="1"/>
</dbReference>
<keyword evidence="7" id="KW-0472">Membrane</keyword>
<protein>
    <submittedName>
        <fullName evidence="9">(No apical meristem) protein</fullName>
    </submittedName>
</protein>
<sequence length="791" mass="86936">MNELLLGAEDVLPAVATEDAKEAAELREVSHRSGVAMKEALLSTALGSALWAASWISAHRRRRTPKGGSGAATAKCKSARCKLQAGSRLNVGPSRIEVLRGESPPTLKSSADPRIDPIPRRSMNAGNAASSDPPPPAATSSLAPGFRFHPTDEELVSYYLKRKVCGRPLRIDAVAEVDLYKCEPWDLPGRSRIRSRDLEWYFFSPLDRKYSNRSRTNRATPQGYWKTTGKDRPVCRGPRVVGMKKTLVYHAGRAPRGTRTNWVMHEYRLKDEELTHAGISQNAFVVCRIFQKSGAGPQNGAQYGAPFLEEEWEVEADDAVVLMAEGGEDEFNEATEQEYLHFGDFVKNVDLENQHVNASNLVADLDEDYGGLTEDATILLDEILDDTSFTNMVEGIDEPGQQISQTPTDDMEKETLMEEHTHNHSPPNEKDEYVELNDLTDSANAAYPLSEESSYPIRTFHAQNLDGIDGNSNLQKMLDNEEFFDTMSQNSDPLESYQMTSTQDNFYVQPNDLSPIPGGCPSSQQLQENMVFCDAPSDNLAFEHEKDQFTYSPADDTSGFEMIDDLLAYFDATNDNLYHDTIGFPGCSECTRSYDKSNFPGEVYDGNCSTRKAPAQVPDTHIVGGASSSASSVACSKMKGNYEDVTVKPDAHMKDGNDKTISKCLVNMLGSISAPPAFAAEYPAGSAKSMAQTSALHPASSIHFTAGFVHICDPTVSGSVGHWSLQKNGHASFILSYRMADNVSRKTSDFVPSKNQVDAVSMVLRGGLYVLFLLPLFLTISYKVGITMCGR</sequence>
<keyword evidence="10" id="KW-1185">Reference proteome</keyword>
<evidence type="ECO:0000313" key="9">
    <source>
        <dbReference type="EMBL" id="URE31150.1"/>
    </source>
</evidence>
<dbReference type="FunFam" id="2.170.150.80:FF:000002">
    <property type="entry name" value="Nac domain-containing protein 86"/>
    <property type="match status" value="1"/>
</dbReference>
<evidence type="ECO:0000256" key="1">
    <source>
        <dbReference type="ARBA" id="ARBA00004123"/>
    </source>
</evidence>
<dbReference type="OrthoDB" id="777252at2759"/>
<evidence type="ECO:0000256" key="6">
    <source>
        <dbReference type="SAM" id="MobiDB-lite"/>
    </source>
</evidence>
<keyword evidence="4" id="KW-0804">Transcription</keyword>
<dbReference type="Proteomes" id="UP001055439">
    <property type="component" value="Chromosome 8"/>
</dbReference>
<evidence type="ECO:0000313" key="10">
    <source>
        <dbReference type="Proteomes" id="UP001055439"/>
    </source>
</evidence>
<dbReference type="InterPro" id="IPR036093">
    <property type="entry name" value="NAC_dom_sf"/>
</dbReference>
<dbReference type="SUPFAM" id="SSF101941">
    <property type="entry name" value="NAC domain"/>
    <property type="match status" value="1"/>
</dbReference>
<evidence type="ECO:0000256" key="3">
    <source>
        <dbReference type="ARBA" id="ARBA00023125"/>
    </source>
</evidence>
<evidence type="ECO:0000256" key="4">
    <source>
        <dbReference type="ARBA" id="ARBA00023163"/>
    </source>
</evidence>
<dbReference type="GO" id="GO:0003677">
    <property type="term" value="F:DNA binding"/>
    <property type="evidence" value="ECO:0007669"/>
    <property type="project" value="UniProtKB-KW"/>
</dbReference>